<dbReference type="AlphaFoldDB" id="A0A023BPG1"/>
<keyword evidence="1" id="KW-0812">Transmembrane</keyword>
<feature type="transmembrane region" description="Helical" evidence="1">
    <location>
        <begin position="47"/>
        <end position="69"/>
    </location>
</feature>
<evidence type="ECO:0000256" key="1">
    <source>
        <dbReference type="SAM" id="Phobius"/>
    </source>
</evidence>
<comment type="caution">
    <text evidence="2">The sequence shown here is derived from an EMBL/GenBank/DDBJ whole genome shotgun (WGS) entry which is preliminary data.</text>
</comment>
<evidence type="ECO:0008006" key="4">
    <source>
        <dbReference type="Google" id="ProtNLM"/>
    </source>
</evidence>
<evidence type="ECO:0000313" key="2">
    <source>
        <dbReference type="EMBL" id="EZH71947.1"/>
    </source>
</evidence>
<reference evidence="2 3" key="1">
    <citation type="submission" date="2014-04" db="EMBL/GenBank/DDBJ databases">
        <title>Aquimarina sp. 22II-S11-z7 Genome Sequencing.</title>
        <authorList>
            <person name="Lai Q."/>
        </authorList>
    </citation>
    <scope>NUCLEOTIDE SEQUENCE [LARGE SCALE GENOMIC DNA]</scope>
    <source>
        <strain evidence="2 3">22II-S11-z7</strain>
    </source>
</reference>
<dbReference type="STRING" id="1317122.ATO12_04830"/>
<feature type="transmembrane region" description="Helical" evidence="1">
    <location>
        <begin position="21"/>
        <end position="41"/>
    </location>
</feature>
<dbReference type="EMBL" id="AQRA01000010">
    <property type="protein sequence ID" value="EZH71947.1"/>
    <property type="molecule type" value="Genomic_DNA"/>
</dbReference>
<evidence type="ECO:0000313" key="3">
    <source>
        <dbReference type="Proteomes" id="UP000023541"/>
    </source>
</evidence>
<sequence>MPANPKYLDKSPWQQFAKISAGILGGYIISALLHMCLPLWLPNPHEILITSIFTLFIVWCALLIVPFLFKNGWKAWLLYIVVAIVLFGMYHLGNQNNPFV</sequence>
<protein>
    <recommendedName>
        <fullName evidence="4">Iron transporter</fullName>
    </recommendedName>
</protein>
<name>A0A023BPG1_9FLAO</name>
<keyword evidence="1" id="KW-1133">Transmembrane helix</keyword>
<dbReference type="RefSeq" id="WP_034246161.1">
    <property type="nucleotide sequence ID" value="NZ_AQRA01000010.1"/>
</dbReference>
<gene>
    <name evidence="2" type="ORF">ATO12_04830</name>
</gene>
<feature type="transmembrane region" description="Helical" evidence="1">
    <location>
        <begin position="76"/>
        <end position="93"/>
    </location>
</feature>
<dbReference type="Proteomes" id="UP000023541">
    <property type="component" value="Unassembled WGS sequence"/>
</dbReference>
<proteinExistence type="predicted"/>
<keyword evidence="1" id="KW-0472">Membrane</keyword>
<dbReference type="eggNOG" id="ENOG5032VCI">
    <property type="taxonomic scope" value="Bacteria"/>
</dbReference>
<accession>A0A023BPG1</accession>
<keyword evidence="3" id="KW-1185">Reference proteome</keyword>
<organism evidence="2 3">
    <name type="scientific">Aquimarina atlantica</name>
    <dbReference type="NCBI Taxonomy" id="1317122"/>
    <lineage>
        <taxon>Bacteria</taxon>
        <taxon>Pseudomonadati</taxon>
        <taxon>Bacteroidota</taxon>
        <taxon>Flavobacteriia</taxon>
        <taxon>Flavobacteriales</taxon>
        <taxon>Flavobacteriaceae</taxon>
        <taxon>Aquimarina</taxon>
    </lineage>
</organism>
<dbReference type="OrthoDB" id="711014at2"/>